<feature type="region of interest" description="Disordered" evidence="1">
    <location>
        <begin position="1"/>
        <end position="123"/>
    </location>
</feature>
<feature type="compositionally biased region" description="Basic and acidic residues" evidence="1">
    <location>
        <begin position="284"/>
        <end position="293"/>
    </location>
</feature>
<gene>
    <name evidence="2" type="ORF">MYCIT1_LOCUS3310</name>
</gene>
<feature type="compositionally biased region" description="Basic and acidic residues" evidence="1">
    <location>
        <begin position="655"/>
        <end position="681"/>
    </location>
</feature>
<evidence type="ECO:0000256" key="1">
    <source>
        <dbReference type="SAM" id="MobiDB-lite"/>
    </source>
</evidence>
<dbReference type="EMBL" id="CAVNYO010000044">
    <property type="protein sequence ID" value="CAK5263722.1"/>
    <property type="molecule type" value="Genomic_DNA"/>
</dbReference>
<feature type="compositionally biased region" description="Polar residues" evidence="1">
    <location>
        <begin position="642"/>
        <end position="654"/>
    </location>
</feature>
<name>A0AAD2GUS9_9AGAR</name>
<feature type="region of interest" description="Disordered" evidence="1">
    <location>
        <begin position="642"/>
        <end position="726"/>
    </location>
</feature>
<evidence type="ECO:0008006" key="4">
    <source>
        <dbReference type="Google" id="ProtNLM"/>
    </source>
</evidence>
<comment type="caution">
    <text evidence="2">The sequence shown here is derived from an EMBL/GenBank/DDBJ whole genome shotgun (WGS) entry which is preliminary data.</text>
</comment>
<protein>
    <recommendedName>
        <fullName evidence="4">Reverse transcriptase domain-containing protein</fullName>
    </recommendedName>
</protein>
<feature type="compositionally biased region" description="Pro residues" evidence="1">
    <location>
        <begin position="229"/>
        <end position="238"/>
    </location>
</feature>
<reference evidence="2" key="1">
    <citation type="submission" date="2023-11" db="EMBL/GenBank/DDBJ databases">
        <authorList>
            <person name="De Vega J J."/>
            <person name="De Vega J J."/>
        </authorList>
    </citation>
    <scope>NUCLEOTIDE SEQUENCE</scope>
</reference>
<feature type="compositionally biased region" description="Polar residues" evidence="1">
    <location>
        <begin position="212"/>
        <end position="225"/>
    </location>
</feature>
<dbReference type="InterPro" id="IPR043502">
    <property type="entry name" value="DNA/RNA_pol_sf"/>
</dbReference>
<evidence type="ECO:0000313" key="2">
    <source>
        <dbReference type="EMBL" id="CAK5263722.1"/>
    </source>
</evidence>
<proteinExistence type="predicted"/>
<dbReference type="InterPro" id="IPR052055">
    <property type="entry name" value="Hepadnavirus_pol/RT"/>
</dbReference>
<dbReference type="PANTHER" id="PTHR33050:SF7">
    <property type="entry name" value="RIBONUCLEASE H"/>
    <property type="match status" value="1"/>
</dbReference>
<organism evidence="2 3">
    <name type="scientific">Mycena citricolor</name>
    <dbReference type="NCBI Taxonomy" id="2018698"/>
    <lineage>
        <taxon>Eukaryota</taxon>
        <taxon>Fungi</taxon>
        <taxon>Dikarya</taxon>
        <taxon>Basidiomycota</taxon>
        <taxon>Agaricomycotina</taxon>
        <taxon>Agaricomycetes</taxon>
        <taxon>Agaricomycetidae</taxon>
        <taxon>Agaricales</taxon>
        <taxon>Marasmiineae</taxon>
        <taxon>Mycenaceae</taxon>
        <taxon>Mycena</taxon>
    </lineage>
</organism>
<feature type="compositionally biased region" description="Basic and acidic residues" evidence="1">
    <location>
        <begin position="105"/>
        <end position="119"/>
    </location>
</feature>
<dbReference type="SUPFAM" id="SSF56672">
    <property type="entry name" value="DNA/RNA polymerases"/>
    <property type="match status" value="1"/>
</dbReference>
<feature type="compositionally biased region" description="Polar residues" evidence="1">
    <location>
        <begin position="80"/>
        <end position="104"/>
    </location>
</feature>
<dbReference type="PANTHER" id="PTHR33050">
    <property type="entry name" value="REVERSE TRANSCRIPTASE DOMAIN-CONTAINING PROTEIN"/>
    <property type="match status" value="1"/>
</dbReference>
<dbReference type="Proteomes" id="UP001295794">
    <property type="component" value="Unassembled WGS sequence"/>
</dbReference>
<evidence type="ECO:0000313" key="3">
    <source>
        <dbReference type="Proteomes" id="UP001295794"/>
    </source>
</evidence>
<accession>A0AAD2GUS9</accession>
<feature type="region of interest" description="Disordered" evidence="1">
    <location>
        <begin position="212"/>
        <end position="293"/>
    </location>
</feature>
<feature type="compositionally biased region" description="Low complexity" evidence="1">
    <location>
        <begin position="67"/>
        <end position="79"/>
    </location>
</feature>
<sequence length="1321" mass="148640">MKRTSSRQAAIAEKKDRSEREKAEREIQEALREAEKRAKKEAAAMQKAAKEKEKERIEKERTEKQAATRQATAAQPALTNQSPSILQTPASALSGQPTSPLSDISDSRILTEDKGKERATYFPESSPYIMNETQLMEQIPNGSPASAYNLFPRLGMAVPKDTHEGAYMAALAQSRGQPFQFRTREMTEDTLAGYEQQPDTAASQTAQVNGTNEDAYTHTRPSSNDPVVPTTPGPPQEIPPMYSRKRKTRTPGSAQRKAKQPKANTPKVTKGHRNASAGPSNTRDQPRPPTDEHTVQMQLLPSPIPITPASLRPIGRTYAHAVAANIPATPAERAFQAYNQRLTPAGFTNLTRGQMGPPPHPIYHTIQRPPGVGTPAQRTTPHQPVRAQMNPIQQAALPQASPRQPGGNQYYQQPVAMAQPAQWIQPQPVYQPQYGQGEAFREAEGRICINAGGEEMEIPIYRPTQRRAGRQQDIQPPWRLNERKKCRDVDSSVINSLKQGWSSQIRIDGILYTDQAHLRGRKPKTSITFEFGDETAREPPTETAAGFTLYRIQNNLQELKNATWGYYEPVVEAPSIVNMLEAVCEAIRQIRNQDQATVNRIINTFNRGEQEFRITRDMETGIWCDERYRAAERSDDAKTVADLTNLTHQPPQHKQPTDKEARTRQSEEPGKNVRWSDRKSDAQGAAQEDNTTETYVPMTDRGSKHTSRKAPSGIKHQRNARAERTSIPAGLSTIQKAVQETAQDSFTAALSAATDSRTTAQRATQLRSAPRPELFPIITPLRADRWEHWISKAGLADRYADIPDSIRHGFTHGITNDTPLERSFIPNNLASAIEHPEIINTYLENEINNGHISKGYELHELEKMVGFIRCSPVGCIQRDPPNGKWRMFNHHSYPRNSSFTSINATINKLDFPCSWGSFNDCSHIVAKAPSGAQASVFDVKSAFRIIPTRPEDRLKLAIHWNNRVHLDQVFSFGATSSPGVFGRLADLLVELLKYMEVEDILKWVDDFVFFRYPKSINENGTAMYSYDEKLFTELADDLGWPWEPKKHTPFAHTFTYNGFDWNLKTKEVTIPEKKKQKYLKKLEPWIVGFKATRKEAENIVGVLNHCALVVTKGRSRLVSIYRFVAAFNQLASPSIRHNLPEATANDIHWWRKQIGKPVLSRTIKPELPLEHDEIFVDASTSWGIGLVTGGRWLAWKYKEGWKRAGRNIGWGEMVAVELAARTITSQGARRKHYKLRSDNQGVVGALAAGKSYNTEENNILQHILELFEKFELNFTIEWIASKDNPADDPSRGVLSSKESFFTSHIPELPLHLADSIQLVNM</sequence>
<feature type="compositionally biased region" description="Basic and acidic residues" evidence="1">
    <location>
        <begin position="12"/>
        <end position="66"/>
    </location>
</feature>
<keyword evidence="3" id="KW-1185">Reference proteome</keyword>